<keyword evidence="2" id="KW-1185">Reference proteome</keyword>
<dbReference type="EMBL" id="KQ111231">
    <property type="protein sequence ID" value="KMS65296.1"/>
    <property type="molecule type" value="Genomic_DNA"/>
</dbReference>
<dbReference type="Gene3D" id="3.50.50.60">
    <property type="entry name" value="FAD/NAD(P)-binding domain"/>
    <property type="match status" value="1"/>
</dbReference>
<accession>A0A0J7YNY7</accession>
<dbReference type="Proteomes" id="UP000035740">
    <property type="component" value="Unassembled WGS sequence"/>
</dbReference>
<protein>
    <recommendedName>
        <fullName evidence="3">Amine oxidase domain-containing protein</fullName>
    </recommendedName>
</protein>
<name>A0A0J7YNY7_BETVV</name>
<sequence>MYSFDDGLSSLIGALERHLKNNIPIQTNLKITRLCPRTLSVETSDGCRDQFDHIFWTGSTRALASVLSPTDDVVQSLRSSLDRVHYA</sequence>
<dbReference type="AlphaFoldDB" id="A0A0J7YNY7"/>
<evidence type="ECO:0000313" key="1">
    <source>
        <dbReference type="EMBL" id="KMS65296.1"/>
    </source>
</evidence>
<organism evidence="1 2">
    <name type="scientific">Beta vulgaris subsp. vulgaris</name>
    <name type="common">Beet</name>
    <dbReference type="NCBI Taxonomy" id="3555"/>
    <lineage>
        <taxon>Eukaryota</taxon>
        <taxon>Viridiplantae</taxon>
        <taxon>Streptophyta</taxon>
        <taxon>Embryophyta</taxon>
        <taxon>Tracheophyta</taxon>
        <taxon>Spermatophyta</taxon>
        <taxon>Magnoliopsida</taxon>
        <taxon>eudicotyledons</taxon>
        <taxon>Gunneridae</taxon>
        <taxon>Pentapetalae</taxon>
        <taxon>Caryophyllales</taxon>
        <taxon>Chenopodiaceae</taxon>
        <taxon>Betoideae</taxon>
        <taxon>Beta</taxon>
    </lineage>
</organism>
<evidence type="ECO:0000313" key="2">
    <source>
        <dbReference type="Proteomes" id="UP000035740"/>
    </source>
</evidence>
<dbReference type="InterPro" id="IPR036188">
    <property type="entry name" value="FAD/NAD-bd_sf"/>
</dbReference>
<reference evidence="1 2" key="1">
    <citation type="journal article" date="2014" name="Nature">
        <title>The genome of the recently domesticated crop plant sugar beet (Beta vulgaris).</title>
        <authorList>
            <person name="Dohm J.C."/>
            <person name="Minoche A.E."/>
            <person name="Holtgrawe D."/>
            <person name="Capella-Gutierrez S."/>
            <person name="Zakrzewski F."/>
            <person name="Tafer H."/>
            <person name="Rupp O."/>
            <person name="Sorensen T.R."/>
            <person name="Stracke R."/>
            <person name="Reinhardt R."/>
            <person name="Goesmann A."/>
            <person name="Kraft T."/>
            <person name="Schulz B."/>
            <person name="Stadler P.F."/>
            <person name="Schmidt T."/>
            <person name="Gabaldon T."/>
            <person name="Lehrach H."/>
            <person name="Weisshaar B."/>
            <person name="Himmelbauer H."/>
        </authorList>
    </citation>
    <scope>NUCLEOTIDE SEQUENCE [LARGE SCALE GENOMIC DNA]</scope>
    <source>
        <tissue evidence="1">Taproot</tissue>
    </source>
</reference>
<evidence type="ECO:0008006" key="3">
    <source>
        <dbReference type="Google" id="ProtNLM"/>
    </source>
</evidence>
<gene>
    <name evidence="1" type="ORF">BVRB_037420</name>
</gene>
<proteinExistence type="predicted"/>
<feature type="non-terminal residue" evidence="1">
    <location>
        <position position="87"/>
    </location>
</feature>